<dbReference type="PROSITE" id="PS51186">
    <property type="entry name" value="GNAT"/>
    <property type="match status" value="1"/>
</dbReference>
<dbReference type="GO" id="GO:0016747">
    <property type="term" value="F:acyltransferase activity, transferring groups other than amino-acyl groups"/>
    <property type="evidence" value="ECO:0007669"/>
    <property type="project" value="InterPro"/>
</dbReference>
<evidence type="ECO:0000313" key="2">
    <source>
        <dbReference type="EMBL" id="MBD1371053.1"/>
    </source>
</evidence>
<dbReference type="Gene3D" id="3.40.630.30">
    <property type="match status" value="1"/>
</dbReference>
<gene>
    <name evidence="2" type="ORF">IC620_01600</name>
</gene>
<dbReference type="InterPro" id="IPR000182">
    <property type="entry name" value="GNAT_dom"/>
</dbReference>
<evidence type="ECO:0000259" key="1">
    <source>
        <dbReference type="PROSITE" id="PS51186"/>
    </source>
</evidence>
<dbReference type="Proteomes" id="UP000661691">
    <property type="component" value="Unassembled WGS sequence"/>
</dbReference>
<proteinExistence type="predicted"/>
<reference evidence="2" key="1">
    <citation type="submission" date="2020-09" db="EMBL/GenBank/DDBJ databases">
        <title>A novel bacterium of genus Hazenella, isolated from South China Sea.</title>
        <authorList>
            <person name="Huang H."/>
            <person name="Mo K."/>
            <person name="Hu Y."/>
        </authorList>
    </citation>
    <scope>NUCLEOTIDE SEQUENCE</scope>
    <source>
        <strain evidence="2">IB182357</strain>
    </source>
</reference>
<name>A0A926RT03_9BACL</name>
<protein>
    <submittedName>
        <fullName evidence="2">GNAT family N-acetyltransferase</fullName>
    </submittedName>
</protein>
<dbReference type="EMBL" id="JACXAH010000002">
    <property type="protein sequence ID" value="MBD1371053.1"/>
    <property type="molecule type" value="Genomic_DNA"/>
</dbReference>
<dbReference type="SUPFAM" id="SSF55729">
    <property type="entry name" value="Acyl-CoA N-acyltransferases (Nat)"/>
    <property type="match status" value="1"/>
</dbReference>
<keyword evidence="3" id="KW-1185">Reference proteome</keyword>
<dbReference type="PANTHER" id="PTHR43610">
    <property type="entry name" value="BLL6696 PROTEIN"/>
    <property type="match status" value="1"/>
</dbReference>
<dbReference type="RefSeq" id="WP_191141343.1">
    <property type="nucleotide sequence ID" value="NZ_JACXAH010000002.1"/>
</dbReference>
<organism evidence="2 3">
    <name type="scientific">Polycladospora coralii</name>
    <dbReference type="NCBI Taxonomy" id="2771432"/>
    <lineage>
        <taxon>Bacteria</taxon>
        <taxon>Bacillati</taxon>
        <taxon>Bacillota</taxon>
        <taxon>Bacilli</taxon>
        <taxon>Bacillales</taxon>
        <taxon>Thermoactinomycetaceae</taxon>
        <taxon>Polycladospora</taxon>
    </lineage>
</organism>
<dbReference type="InterPro" id="IPR016181">
    <property type="entry name" value="Acyl_CoA_acyltransferase"/>
</dbReference>
<comment type="caution">
    <text evidence="2">The sequence shown here is derived from an EMBL/GenBank/DDBJ whole genome shotgun (WGS) entry which is preliminary data.</text>
</comment>
<dbReference type="PANTHER" id="PTHR43610:SF1">
    <property type="entry name" value="N-ACETYLTRANSFERASE DOMAIN-CONTAINING PROTEIN"/>
    <property type="match status" value="1"/>
</dbReference>
<dbReference type="Pfam" id="PF13302">
    <property type="entry name" value="Acetyltransf_3"/>
    <property type="match status" value="1"/>
</dbReference>
<dbReference type="AlphaFoldDB" id="A0A926RT03"/>
<feature type="domain" description="N-acetyltransferase" evidence="1">
    <location>
        <begin position="7"/>
        <end position="174"/>
    </location>
</feature>
<accession>A0A926RT03</accession>
<sequence length="191" mass="22118">MLLGKIVHLKLLMHTDVEKLYRIIQRDPSITSYLIGGLNTLRDYERIVKKTLAEHQAGTVFPFVVIDNRFNQIIGSSRLYNYQAKERTIELGHTWYAPEARGTLVNTECKWLLLQYAFETLNVVRVQIKTDLRNQRAQRAIEKLGAVKEGVLRNERQLDDGYVRDAVVYSIIATEWSEVSENLQARLSQLI</sequence>
<evidence type="ECO:0000313" key="3">
    <source>
        <dbReference type="Proteomes" id="UP000661691"/>
    </source>
</evidence>